<reference evidence="4" key="1">
    <citation type="submission" date="2025-08" db="UniProtKB">
        <authorList>
            <consortium name="RefSeq"/>
        </authorList>
    </citation>
    <scope>IDENTIFICATION</scope>
</reference>
<keyword evidence="3" id="KW-1185">Reference proteome</keyword>
<gene>
    <name evidence="4" type="primary">LOC112050807</name>
</gene>
<proteinExistence type="predicted"/>
<keyword evidence="1" id="KW-0732">Signal</keyword>
<sequence length="367" mass="42014">MSVVIGFSVTVKVLRLLLFQESLRLTASLAAGDSDNARCRVCGADGHLKHLCEPALWEGVEERYNTMLYNCFGVRVEPSDGAICERCVNQLRNTQRFHSLVQAAFATPSIELCIFILLVCQISDINNEPQMDISERLDEKTITLHGSRVKGQSSLWRQEPAHKTREILKDKALGNNRTERKKSIFNTNVKVRRTNLPCGVCQQKYPMLVPFDGCETFVCSRCKKKGHTYANCARVGTRVRSNLYGNHLQLQAKTDLRGKTKYVKLLTIRSHSRLLSVQTLPSQSVKMSHNANDLRQRHLCSKEYSVAQNLVQHVRNLHRNMDSTSCTVCHKKMHTNMLDKHMRVHTNQQHARRLLVMSRSPTRRQRH</sequence>
<evidence type="ECO:0000256" key="1">
    <source>
        <dbReference type="SAM" id="SignalP"/>
    </source>
</evidence>
<dbReference type="Proteomes" id="UP001652582">
    <property type="component" value="Chromosome 26"/>
</dbReference>
<evidence type="ECO:0000313" key="4">
    <source>
        <dbReference type="RefSeq" id="XP_052745800.1"/>
    </source>
</evidence>
<feature type="chain" id="PRO_5046803688" evidence="1">
    <location>
        <begin position="29"/>
        <end position="367"/>
    </location>
</feature>
<dbReference type="InterPro" id="IPR012934">
    <property type="entry name" value="Znf_AD"/>
</dbReference>
<accession>A0ABM3M4E5</accession>
<evidence type="ECO:0000259" key="2">
    <source>
        <dbReference type="Pfam" id="PF07776"/>
    </source>
</evidence>
<dbReference type="RefSeq" id="XP_052745800.1">
    <property type="nucleotide sequence ID" value="XM_052889840.1"/>
</dbReference>
<name>A0ABM3M4E5_BICAN</name>
<feature type="domain" description="ZAD" evidence="2">
    <location>
        <begin position="39"/>
        <end position="104"/>
    </location>
</feature>
<organism evidence="3 4">
    <name type="scientific">Bicyclus anynana</name>
    <name type="common">Squinting bush brown butterfly</name>
    <dbReference type="NCBI Taxonomy" id="110368"/>
    <lineage>
        <taxon>Eukaryota</taxon>
        <taxon>Metazoa</taxon>
        <taxon>Ecdysozoa</taxon>
        <taxon>Arthropoda</taxon>
        <taxon>Hexapoda</taxon>
        <taxon>Insecta</taxon>
        <taxon>Pterygota</taxon>
        <taxon>Neoptera</taxon>
        <taxon>Endopterygota</taxon>
        <taxon>Lepidoptera</taxon>
        <taxon>Glossata</taxon>
        <taxon>Ditrysia</taxon>
        <taxon>Papilionoidea</taxon>
        <taxon>Nymphalidae</taxon>
        <taxon>Satyrinae</taxon>
        <taxon>Satyrini</taxon>
        <taxon>Mycalesina</taxon>
        <taxon>Bicyclus</taxon>
    </lineage>
</organism>
<dbReference type="SUPFAM" id="SSF57716">
    <property type="entry name" value="Glucocorticoid receptor-like (DNA-binding domain)"/>
    <property type="match status" value="1"/>
</dbReference>
<dbReference type="Pfam" id="PF07776">
    <property type="entry name" value="zf-AD"/>
    <property type="match status" value="1"/>
</dbReference>
<evidence type="ECO:0000313" key="3">
    <source>
        <dbReference type="Proteomes" id="UP001652582"/>
    </source>
</evidence>
<feature type="signal peptide" evidence="1">
    <location>
        <begin position="1"/>
        <end position="28"/>
    </location>
</feature>
<dbReference type="GeneID" id="112050807"/>
<protein>
    <submittedName>
        <fullName evidence="4">Uncharacterized protein LOC112050807</fullName>
    </submittedName>
</protein>